<dbReference type="SMART" id="SM00963">
    <property type="entry name" value="SRP54_N"/>
    <property type="match status" value="1"/>
</dbReference>
<keyword evidence="3" id="KW-0675">Receptor</keyword>
<dbReference type="GO" id="GO:0005047">
    <property type="term" value="F:signal recognition particle binding"/>
    <property type="evidence" value="ECO:0007669"/>
    <property type="project" value="TreeGrafter"/>
</dbReference>
<dbReference type="GO" id="GO:0005789">
    <property type="term" value="C:endoplasmic reticulum membrane"/>
    <property type="evidence" value="ECO:0007669"/>
    <property type="project" value="TreeGrafter"/>
</dbReference>
<feature type="compositionally biased region" description="Acidic residues" evidence="1">
    <location>
        <begin position="14"/>
        <end position="28"/>
    </location>
</feature>
<dbReference type="PANTHER" id="PTHR43134">
    <property type="entry name" value="SIGNAL RECOGNITION PARTICLE RECEPTOR SUBUNIT ALPHA"/>
    <property type="match status" value="1"/>
</dbReference>
<feature type="region of interest" description="Disordered" evidence="1">
    <location>
        <begin position="1"/>
        <end position="35"/>
    </location>
</feature>
<accession>A0A6P7GXP9</accession>
<dbReference type="InterPro" id="IPR042101">
    <property type="entry name" value="SRP54_N_sf"/>
</dbReference>
<dbReference type="GO" id="GO:0003924">
    <property type="term" value="F:GTPase activity"/>
    <property type="evidence" value="ECO:0007669"/>
    <property type="project" value="TreeGrafter"/>
</dbReference>
<organism evidence="3">
    <name type="scientific">Diabrotica virgifera virgifera</name>
    <name type="common">western corn rootworm</name>
    <dbReference type="NCBI Taxonomy" id="50390"/>
    <lineage>
        <taxon>Eukaryota</taxon>
        <taxon>Metazoa</taxon>
        <taxon>Ecdysozoa</taxon>
        <taxon>Arthropoda</taxon>
        <taxon>Hexapoda</taxon>
        <taxon>Insecta</taxon>
        <taxon>Pterygota</taxon>
        <taxon>Neoptera</taxon>
        <taxon>Endopterygota</taxon>
        <taxon>Coleoptera</taxon>
        <taxon>Polyphaga</taxon>
        <taxon>Cucujiformia</taxon>
        <taxon>Chrysomeloidea</taxon>
        <taxon>Chrysomelidae</taxon>
        <taxon>Galerucinae</taxon>
        <taxon>Diabroticina</taxon>
        <taxon>Diabroticites</taxon>
        <taxon>Diabrotica</taxon>
    </lineage>
</organism>
<evidence type="ECO:0000256" key="1">
    <source>
        <dbReference type="SAM" id="MobiDB-lite"/>
    </source>
</evidence>
<gene>
    <name evidence="3" type="primary">LOC114342010</name>
</gene>
<dbReference type="AlphaFoldDB" id="A0A6P7GXP9"/>
<dbReference type="PANTHER" id="PTHR43134:SF1">
    <property type="entry name" value="SIGNAL RECOGNITION PARTICLE RECEPTOR SUBUNIT ALPHA"/>
    <property type="match status" value="1"/>
</dbReference>
<dbReference type="RefSeq" id="XP_028148610.1">
    <property type="nucleotide sequence ID" value="XM_028292809.1"/>
</dbReference>
<dbReference type="Pfam" id="PF02881">
    <property type="entry name" value="SRP54_N"/>
    <property type="match status" value="1"/>
</dbReference>
<proteinExistence type="predicted"/>
<protein>
    <submittedName>
        <fullName evidence="3">Signal recognition particle receptor subunit alpha homolog</fullName>
    </submittedName>
</protein>
<feature type="domain" description="Signal recognition particle SRP54 helical bundle" evidence="2">
    <location>
        <begin position="41"/>
        <end position="118"/>
    </location>
</feature>
<dbReference type="InterPro" id="IPR013822">
    <property type="entry name" value="Signal_recog_particl_SRP54_hlx"/>
</dbReference>
<name>A0A6P7GXP9_DIAVI</name>
<reference evidence="3" key="1">
    <citation type="submission" date="2025-08" db="UniProtKB">
        <authorList>
            <consortium name="RefSeq"/>
        </authorList>
    </citation>
    <scope>IDENTIFICATION</scope>
    <source>
        <tissue evidence="3">Whole insect</tissue>
    </source>
</reference>
<evidence type="ECO:0000313" key="3">
    <source>
        <dbReference type="RefSeq" id="XP_028148610.1"/>
    </source>
</evidence>
<dbReference type="Gene3D" id="1.20.120.140">
    <property type="entry name" value="Signal recognition particle SRP54, nucleotide-binding domain"/>
    <property type="match status" value="1"/>
</dbReference>
<dbReference type="GO" id="GO:0005525">
    <property type="term" value="F:GTP binding"/>
    <property type="evidence" value="ECO:0007669"/>
    <property type="project" value="InterPro"/>
</dbReference>
<evidence type="ECO:0000259" key="2">
    <source>
        <dbReference type="SMART" id="SM00963"/>
    </source>
</evidence>
<dbReference type="GO" id="GO:0006614">
    <property type="term" value="P:SRP-dependent cotranslational protein targeting to membrane"/>
    <property type="evidence" value="ECO:0007669"/>
    <property type="project" value="InterPro"/>
</dbReference>
<sequence length="150" mass="16605">MVGQMKGVIKDLEVESSDEEYEDEEEVETVQQSKPAPKGGMFSIFRGLVGSKNLTKSDMEPVLEKMKDHLIAKNVAADISEKLCDSVATKLEGKVLGTFDSVATTVKNTLNESLVQILSPKRRVDILRDCMEAQKANRPYVMTFCGVSIF</sequence>
<dbReference type="InterPro" id="IPR036225">
    <property type="entry name" value="SRP/SRP_N"/>
</dbReference>
<dbReference type="InParanoid" id="A0A6P7GXP9"/>
<dbReference type="SUPFAM" id="SSF47364">
    <property type="entry name" value="Domain of the SRP/SRP receptor G-proteins"/>
    <property type="match status" value="1"/>
</dbReference>
<dbReference type="FunFam" id="1.20.120.140:FF:000004">
    <property type="entry name" value="Signal recognition particle receptor subunit alpha"/>
    <property type="match status" value="1"/>
</dbReference>